<dbReference type="EMBL" id="KB007974">
    <property type="protein sequence ID" value="ELR17538.1"/>
    <property type="molecule type" value="Genomic_DNA"/>
</dbReference>
<keyword evidence="2" id="KW-0547">Nucleotide-binding</keyword>
<name>L8GYC3_ACACF</name>
<proteinExistence type="inferred from homology"/>
<dbReference type="InterPro" id="IPR001806">
    <property type="entry name" value="Small_GTPase"/>
</dbReference>
<keyword evidence="6" id="KW-1185">Reference proteome</keyword>
<dbReference type="SMART" id="SM00173">
    <property type="entry name" value="RAS"/>
    <property type="match status" value="1"/>
</dbReference>
<dbReference type="PROSITE" id="PS51421">
    <property type="entry name" value="RAS"/>
    <property type="match status" value="1"/>
</dbReference>
<dbReference type="Proteomes" id="UP000011083">
    <property type="component" value="Unassembled WGS sequence"/>
</dbReference>
<dbReference type="NCBIfam" id="TIGR00231">
    <property type="entry name" value="small_GTP"/>
    <property type="match status" value="1"/>
</dbReference>
<evidence type="ECO:0000256" key="1">
    <source>
        <dbReference type="ARBA" id="ARBA00006270"/>
    </source>
</evidence>
<dbReference type="FunFam" id="3.40.50.300:FF:001447">
    <property type="entry name" value="Ras-related protein Rab-1B"/>
    <property type="match status" value="1"/>
</dbReference>
<dbReference type="InterPro" id="IPR050227">
    <property type="entry name" value="Rab"/>
</dbReference>
<dbReference type="SMART" id="SM00174">
    <property type="entry name" value="RHO"/>
    <property type="match status" value="1"/>
</dbReference>
<dbReference type="SUPFAM" id="SSF52540">
    <property type="entry name" value="P-loop containing nucleoside triphosphate hydrolases"/>
    <property type="match status" value="1"/>
</dbReference>
<dbReference type="VEuPathDB" id="AmoebaDB:ACA1_062920"/>
<dbReference type="InterPro" id="IPR005225">
    <property type="entry name" value="Small_GTP-bd"/>
</dbReference>
<dbReference type="InterPro" id="IPR027417">
    <property type="entry name" value="P-loop_NTPase"/>
</dbReference>
<dbReference type="GO" id="GO:0005525">
    <property type="term" value="F:GTP binding"/>
    <property type="evidence" value="ECO:0007669"/>
    <property type="project" value="UniProtKB-KW"/>
</dbReference>
<keyword evidence="4" id="KW-0449">Lipoprotein</keyword>
<evidence type="ECO:0000256" key="3">
    <source>
        <dbReference type="ARBA" id="ARBA00023134"/>
    </source>
</evidence>
<gene>
    <name evidence="5" type="ORF">ACA1_062920</name>
</gene>
<evidence type="ECO:0000256" key="2">
    <source>
        <dbReference type="ARBA" id="ARBA00022741"/>
    </source>
</evidence>
<dbReference type="PROSITE" id="PS51419">
    <property type="entry name" value="RAB"/>
    <property type="match status" value="1"/>
</dbReference>
<dbReference type="Pfam" id="PF00071">
    <property type="entry name" value="Ras"/>
    <property type="match status" value="1"/>
</dbReference>
<accession>L8GYC3</accession>
<reference evidence="5 6" key="1">
    <citation type="journal article" date="2013" name="Genome Biol.">
        <title>Genome of Acanthamoeba castellanii highlights extensive lateral gene transfer and early evolution of tyrosine kinase signaling.</title>
        <authorList>
            <person name="Clarke M."/>
            <person name="Lohan A.J."/>
            <person name="Liu B."/>
            <person name="Lagkouvardos I."/>
            <person name="Roy S."/>
            <person name="Zafar N."/>
            <person name="Bertelli C."/>
            <person name="Schilde C."/>
            <person name="Kianianmomeni A."/>
            <person name="Burglin T.R."/>
            <person name="Frech C."/>
            <person name="Turcotte B."/>
            <person name="Kopec K.O."/>
            <person name="Synnott J.M."/>
            <person name="Choo C."/>
            <person name="Paponov I."/>
            <person name="Finkler A."/>
            <person name="Soon Heng Tan C."/>
            <person name="Hutchins A.P."/>
            <person name="Weinmeier T."/>
            <person name="Rattei T."/>
            <person name="Chu J.S."/>
            <person name="Gimenez G."/>
            <person name="Irimia M."/>
            <person name="Rigden D.J."/>
            <person name="Fitzpatrick D.A."/>
            <person name="Lorenzo-Morales J."/>
            <person name="Bateman A."/>
            <person name="Chiu C.H."/>
            <person name="Tang P."/>
            <person name="Hegemann P."/>
            <person name="Fromm H."/>
            <person name="Raoult D."/>
            <person name="Greub G."/>
            <person name="Miranda-Saavedra D."/>
            <person name="Chen N."/>
            <person name="Nash P."/>
            <person name="Ginger M.L."/>
            <person name="Horn M."/>
            <person name="Schaap P."/>
            <person name="Caler L."/>
            <person name="Loftus B."/>
        </authorList>
    </citation>
    <scope>NUCLEOTIDE SEQUENCE [LARGE SCALE GENOMIC DNA]</scope>
    <source>
        <strain evidence="5 6">Neff</strain>
    </source>
</reference>
<dbReference type="SMART" id="SM00175">
    <property type="entry name" value="RAB"/>
    <property type="match status" value="1"/>
</dbReference>
<dbReference type="STRING" id="1257118.L8GYC3"/>
<comment type="similarity">
    <text evidence="1">Belongs to the small GTPase superfamily. Rab family.</text>
</comment>
<dbReference type="AlphaFoldDB" id="L8GYC3"/>
<dbReference type="PANTHER" id="PTHR47977">
    <property type="entry name" value="RAS-RELATED PROTEIN RAB"/>
    <property type="match status" value="1"/>
</dbReference>
<dbReference type="PRINTS" id="PR00449">
    <property type="entry name" value="RASTRNSFRMNG"/>
</dbReference>
<keyword evidence="3" id="KW-0342">GTP-binding</keyword>
<dbReference type="GO" id="GO:0003924">
    <property type="term" value="F:GTPase activity"/>
    <property type="evidence" value="ECO:0007669"/>
    <property type="project" value="InterPro"/>
</dbReference>
<organism evidence="5 6">
    <name type="scientific">Acanthamoeba castellanii (strain ATCC 30010 / Neff)</name>
    <dbReference type="NCBI Taxonomy" id="1257118"/>
    <lineage>
        <taxon>Eukaryota</taxon>
        <taxon>Amoebozoa</taxon>
        <taxon>Discosea</taxon>
        <taxon>Longamoebia</taxon>
        <taxon>Centramoebida</taxon>
        <taxon>Acanthamoebidae</taxon>
        <taxon>Acanthamoeba</taxon>
    </lineage>
</organism>
<evidence type="ECO:0000256" key="4">
    <source>
        <dbReference type="ARBA" id="ARBA00023288"/>
    </source>
</evidence>
<protein>
    <submittedName>
        <fullName evidence="5">Rab1, putative</fullName>
    </submittedName>
</protein>
<sequence>MADNYDLLFKVLFIGDTDAGKSSLLVRYVDGTVPSGSSTGTIGVDFKIKTIDVDGHTIKLQAPGQERFRTITSSYYRGANIIMLTFDVADRSSFESVTRLWMIEVERYACDNVVKCLVGNKTDLTKQRVVTVEDAKEVAASLNLSYFETQVLKAQGAVPKASGVSLRASAPPKKKGCSV</sequence>
<evidence type="ECO:0000313" key="5">
    <source>
        <dbReference type="EMBL" id="ELR17538.1"/>
    </source>
</evidence>
<evidence type="ECO:0000313" key="6">
    <source>
        <dbReference type="Proteomes" id="UP000011083"/>
    </source>
</evidence>
<dbReference type="Gene3D" id="3.40.50.300">
    <property type="entry name" value="P-loop containing nucleotide triphosphate hydrolases"/>
    <property type="match status" value="1"/>
</dbReference>
<dbReference type="RefSeq" id="XP_004339551.1">
    <property type="nucleotide sequence ID" value="XM_004339503.1"/>
</dbReference>
<dbReference type="KEGG" id="acan:ACA1_062920"/>
<dbReference type="GeneID" id="14918246"/>
<dbReference type="OrthoDB" id="9989112at2759"/>